<dbReference type="Pfam" id="PF00291">
    <property type="entry name" value="PALP"/>
    <property type="match status" value="1"/>
</dbReference>
<dbReference type="GO" id="GO:0016846">
    <property type="term" value="F:carbon-sulfur lyase activity"/>
    <property type="evidence" value="ECO:0007669"/>
    <property type="project" value="UniProtKB-ARBA"/>
</dbReference>
<dbReference type="SUPFAM" id="SSF53686">
    <property type="entry name" value="Tryptophan synthase beta subunit-like PLP-dependent enzymes"/>
    <property type="match status" value="1"/>
</dbReference>
<accession>A0A1G1Z6R3</accession>
<comment type="similarity">
    <text evidence="2">Belongs to the ACC deaminase/D-cysteine desulfhydrase family.</text>
</comment>
<dbReference type="STRING" id="1797689.A3F24_02940"/>
<dbReference type="PIRSF" id="PIRSF006278">
    <property type="entry name" value="ACCD_DCysDesulf"/>
    <property type="match status" value="1"/>
</dbReference>
<reference evidence="6 7" key="1">
    <citation type="journal article" date="2016" name="Nat. Commun.">
        <title>Thousands of microbial genomes shed light on interconnected biogeochemical processes in an aquifer system.</title>
        <authorList>
            <person name="Anantharaman K."/>
            <person name="Brown C.T."/>
            <person name="Hug L.A."/>
            <person name="Sharon I."/>
            <person name="Castelle C.J."/>
            <person name="Probst A.J."/>
            <person name="Thomas B.C."/>
            <person name="Singh A."/>
            <person name="Wilkins M.J."/>
            <person name="Karaoz U."/>
            <person name="Brodie E.L."/>
            <person name="Williams K.H."/>
            <person name="Hubbard S.S."/>
            <person name="Banfield J.F."/>
        </authorList>
    </citation>
    <scope>NUCLEOTIDE SEQUENCE [LARGE SCALE GENOMIC DNA]</scope>
</reference>
<dbReference type="InterPro" id="IPR050147">
    <property type="entry name" value="Ser/Thr_Dehydratase"/>
</dbReference>
<dbReference type="Gene3D" id="3.40.50.1100">
    <property type="match status" value="2"/>
</dbReference>
<protein>
    <recommendedName>
        <fullName evidence="5">Tryptophan synthase beta chain-like PALP domain-containing protein</fullName>
    </recommendedName>
</protein>
<name>A0A1G1Z6R3_9BACT</name>
<evidence type="ECO:0000313" key="7">
    <source>
        <dbReference type="Proteomes" id="UP000178515"/>
    </source>
</evidence>
<dbReference type="GO" id="GO:0036088">
    <property type="term" value="P:D-serine catabolic process"/>
    <property type="evidence" value="ECO:0007669"/>
    <property type="project" value="TreeGrafter"/>
</dbReference>
<organism evidence="6 7">
    <name type="scientific">Candidatus Colwellbacteria bacterium RIFCSPHIGHO2_12_FULL_44_17</name>
    <dbReference type="NCBI Taxonomy" id="1797689"/>
    <lineage>
        <taxon>Bacteria</taxon>
        <taxon>Candidatus Colwelliibacteriota</taxon>
    </lineage>
</organism>
<dbReference type="EMBL" id="MHIX01000003">
    <property type="protein sequence ID" value="OGY60129.1"/>
    <property type="molecule type" value="Genomic_DNA"/>
</dbReference>
<evidence type="ECO:0000256" key="3">
    <source>
        <dbReference type="ARBA" id="ARBA00022898"/>
    </source>
</evidence>
<dbReference type="PANTHER" id="PTHR48078">
    <property type="entry name" value="THREONINE DEHYDRATASE, MITOCHONDRIAL-RELATED"/>
    <property type="match status" value="1"/>
</dbReference>
<evidence type="ECO:0000259" key="5">
    <source>
        <dbReference type="Pfam" id="PF00291"/>
    </source>
</evidence>
<dbReference type="PANTHER" id="PTHR48078:SF9">
    <property type="entry name" value="D-SERINE DEHYDRATASE"/>
    <property type="match status" value="1"/>
</dbReference>
<dbReference type="AlphaFoldDB" id="A0A1G1Z6R3"/>
<keyword evidence="4" id="KW-0456">Lyase</keyword>
<keyword evidence="3" id="KW-0663">Pyridoxal phosphate</keyword>
<dbReference type="InterPro" id="IPR027278">
    <property type="entry name" value="ACCD_DCysDesulf"/>
</dbReference>
<dbReference type="GO" id="GO:0008721">
    <property type="term" value="F:D-serine ammonia-lyase activity"/>
    <property type="evidence" value="ECO:0007669"/>
    <property type="project" value="TreeGrafter"/>
</dbReference>
<feature type="domain" description="Tryptophan synthase beta chain-like PALP" evidence="5">
    <location>
        <begin position="2"/>
        <end position="295"/>
    </location>
</feature>
<dbReference type="GO" id="GO:0009097">
    <property type="term" value="P:isoleucine biosynthetic process"/>
    <property type="evidence" value="ECO:0007669"/>
    <property type="project" value="TreeGrafter"/>
</dbReference>
<evidence type="ECO:0000256" key="4">
    <source>
        <dbReference type="ARBA" id="ARBA00023239"/>
    </source>
</evidence>
<evidence type="ECO:0000313" key="6">
    <source>
        <dbReference type="EMBL" id="OGY60129.1"/>
    </source>
</evidence>
<proteinExistence type="inferred from homology"/>
<dbReference type="InterPro" id="IPR001926">
    <property type="entry name" value="TrpB-like_PALP"/>
</dbReference>
<comment type="caution">
    <text evidence="6">The sequence shown here is derived from an EMBL/GenBank/DDBJ whole genome shotgun (WGS) entry which is preliminary data.</text>
</comment>
<sequence>MTPFEEYPTLAEKLGIKRLFIKREDLNPSGSHKDRTIWPLLAYYARKGKESFVIPSSGNAAISAAYYLKHNDEKLRLDIFVSPEINKEKRERLSAAVENQEKINIHLSPRAKSDALRFAREKNSELIRTSTDAIALEGYKVLARELLQNIGENLDIEKDKVSLFIPTSSGTTVEGLFEGFKKLKIMPALNIVQTEYVAPIARELDSKFERKQSSKASAVVDTIAHRKPNVLKAVRESKGSGYVVSDEALEKAKNLLEETTPIRNISWDSLLALAGTIKAKEAGRIEKNVILLFTGR</sequence>
<gene>
    <name evidence="6" type="ORF">A3F24_02940</name>
</gene>
<evidence type="ECO:0000256" key="1">
    <source>
        <dbReference type="ARBA" id="ARBA00001933"/>
    </source>
</evidence>
<dbReference type="Proteomes" id="UP000178515">
    <property type="component" value="Unassembled WGS sequence"/>
</dbReference>
<comment type="cofactor">
    <cofactor evidence="1">
        <name>pyridoxal 5'-phosphate</name>
        <dbReference type="ChEBI" id="CHEBI:597326"/>
    </cofactor>
</comment>
<dbReference type="InterPro" id="IPR036052">
    <property type="entry name" value="TrpB-like_PALP_sf"/>
</dbReference>
<evidence type="ECO:0000256" key="2">
    <source>
        <dbReference type="ARBA" id="ARBA00008639"/>
    </source>
</evidence>